<dbReference type="Gene3D" id="3.30.70.100">
    <property type="match status" value="1"/>
</dbReference>
<organism evidence="2 3">
    <name type="scientific">Candidatus Raymondbacteria bacterium RIFOXYD12_FULL_49_13</name>
    <dbReference type="NCBI Taxonomy" id="1817890"/>
    <lineage>
        <taxon>Bacteria</taxon>
        <taxon>Raymondiibacteriota</taxon>
    </lineage>
</organism>
<gene>
    <name evidence="2" type="ORF">A2519_15650</name>
</gene>
<accession>A0A1F7FA96</accession>
<comment type="caution">
    <text evidence="2">The sequence shown here is derived from an EMBL/GenBank/DDBJ whole genome shotgun (WGS) entry which is preliminary data.</text>
</comment>
<feature type="domain" description="ABM" evidence="1">
    <location>
        <begin position="2"/>
        <end position="91"/>
    </location>
</feature>
<protein>
    <submittedName>
        <fullName evidence="2">Antibiotic biosynthesis monooxygenase</fullName>
    </submittedName>
</protein>
<dbReference type="PANTHER" id="PTHR33336">
    <property type="entry name" value="QUINOL MONOOXYGENASE YGIN-RELATED"/>
    <property type="match status" value="1"/>
</dbReference>
<dbReference type="GO" id="GO:0004497">
    <property type="term" value="F:monooxygenase activity"/>
    <property type="evidence" value="ECO:0007669"/>
    <property type="project" value="UniProtKB-KW"/>
</dbReference>
<dbReference type="InterPro" id="IPR011008">
    <property type="entry name" value="Dimeric_a/b-barrel"/>
</dbReference>
<dbReference type="EMBL" id="MFYX01000090">
    <property type="protein sequence ID" value="OGK03442.1"/>
    <property type="molecule type" value="Genomic_DNA"/>
</dbReference>
<keyword evidence="2" id="KW-0503">Monooxygenase</keyword>
<dbReference type="Proteomes" id="UP000179243">
    <property type="component" value="Unassembled WGS sequence"/>
</dbReference>
<dbReference type="InterPro" id="IPR007138">
    <property type="entry name" value="ABM_dom"/>
</dbReference>
<dbReference type="Pfam" id="PF03992">
    <property type="entry name" value="ABM"/>
    <property type="match status" value="1"/>
</dbReference>
<keyword evidence="2" id="KW-0560">Oxidoreductase</keyword>
<proteinExistence type="predicted"/>
<dbReference type="SUPFAM" id="SSF54909">
    <property type="entry name" value="Dimeric alpha+beta barrel"/>
    <property type="match status" value="1"/>
</dbReference>
<dbReference type="PROSITE" id="PS51725">
    <property type="entry name" value="ABM"/>
    <property type="match status" value="1"/>
</dbReference>
<dbReference type="GO" id="GO:0005829">
    <property type="term" value="C:cytosol"/>
    <property type="evidence" value="ECO:0007669"/>
    <property type="project" value="TreeGrafter"/>
</dbReference>
<evidence type="ECO:0000313" key="3">
    <source>
        <dbReference type="Proteomes" id="UP000179243"/>
    </source>
</evidence>
<dbReference type="PANTHER" id="PTHR33336:SF1">
    <property type="entry name" value="(4S)-4-HYDROXY-5-PHOSPHONOOXYPENTANE-2,3-DIONE ISOMERASE"/>
    <property type="match status" value="1"/>
</dbReference>
<evidence type="ECO:0000313" key="2">
    <source>
        <dbReference type="EMBL" id="OGK03442.1"/>
    </source>
</evidence>
<dbReference type="InterPro" id="IPR050744">
    <property type="entry name" value="AI-2_Isomerase_LsrG"/>
</dbReference>
<name>A0A1F7FA96_UNCRA</name>
<reference evidence="2 3" key="1">
    <citation type="journal article" date="2016" name="Nat. Commun.">
        <title>Thousands of microbial genomes shed light on interconnected biogeochemical processes in an aquifer system.</title>
        <authorList>
            <person name="Anantharaman K."/>
            <person name="Brown C.T."/>
            <person name="Hug L.A."/>
            <person name="Sharon I."/>
            <person name="Castelle C.J."/>
            <person name="Probst A.J."/>
            <person name="Thomas B.C."/>
            <person name="Singh A."/>
            <person name="Wilkins M.J."/>
            <person name="Karaoz U."/>
            <person name="Brodie E.L."/>
            <person name="Williams K.H."/>
            <person name="Hubbard S.S."/>
            <person name="Banfield J.F."/>
        </authorList>
    </citation>
    <scope>NUCLEOTIDE SEQUENCE [LARGE SCALE GENOMIC DNA]</scope>
</reference>
<dbReference type="AlphaFoldDB" id="A0A1F7FA96"/>
<evidence type="ECO:0000259" key="1">
    <source>
        <dbReference type="PROSITE" id="PS51725"/>
    </source>
</evidence>
<sequence length="98" mass="11172">MIATCVHVQVKSEHVAGFIEACRKNHLASVSEPGNIRFDILQSKNEPTRFMLYEAFSSEEAAAAHKQTDHYFIWKDTVAPYMAKPRQGDPFTMLMPEK</sequence>